<feature type="domain" description="Signal transduction histidine kinase subgroup 3 dimerisation and phosphoacceptor" evidence="11">
    <location>
        <begin position="212"/>
        <end position="276"/>
    </location>
</feature>
<evidence type="ECO:0000313" key="12">
    <source>
        <dbReference type="EMBL" id="EFH06727.1"/>
    </source>
</evidence>
<keyword evidence="9" id="KW-0812">Transmembrane</keyword>
<dbReference type="InterPro" id="IPR050482">
    <property type="entry name" value="Sensor_HK_TwoCompSys"/>
</dbReference>
<accession>D5Q5R9</accession>
<dbReference type="Pfam" id="PF07730">
    <property type="entry name" value="HisKA_3"/>
    <property type="match status" value="1"/>
</dbReference>
<comment type="caution">
    <text evidence="12">The sequence shown here is derived from an EMBL/GenBank/DDBJ whole genome shotgun (WGS) entry which is preliminary data.</text>
</comment>
<dbReference type="Pfam" id="PF02518">
    <property type="entry name" value="HATPase_c"/>
    <property type="match status" value="1"/>
</dbReference>
<evidence type="ECO:0000259" key="11">
    <source>
        <dbReference type="Pfam" id="PF07730"/>
    </source>
</evidence>
<dbReference type="InterPro" id="IPR003594">
    <property type="entry name" value="HATPase_dom"/>
</dbReference>
<dbReference type="PANTHER" id="PTHR24421:SF10">
    <property type="entry name" value="NITRATE_NITRITE SENSOR PROTEIN NARQ"/>
    <property type="match status" value="1"/>
</dbReference>
<gene>
    <name evidence="12" type="ORF">HMPREF0220_2251</name>
</gene>
<keyword evidence="4" id="KW-0808">Transferase</keyword>
<dbReference type="Gene3D" id="1.20.5.1930">
    <property type="match status" value="1"/>
</dbReference>
<feature type="domain" description="Histidine kinase/HSP90-like ATPase" evidence="10">
    <location>
        <begin position="318"/>
        <end position="402"/>
    </location>
</feature>
<feature type="transmembrane region" description="Helical" evidence="9">
    <location>
        <begin position="30"/>
        <end position="47"/>
    </location>
</feature>
<organism evidence="12">
    <name type="scientific">Clostridioides difficile NAP08</name>
    <dbReference type="NCBI Taxonomy" id="525259"/>
    <lineage>
        <taxon>Bacteria</taxon>
        <taxon>Bacillati</taxon>
        <taxon>Bacillota</taxon>
        <taxon>Clostridia</taxon>
        <taxon>Peptostreptococcales</taxon>
        <taxon>Peptostreptococcaceae</taxon>
        <taxon>Clostridioides</taxon>
    </lineage>
</organism>
<evidence type="ECO:0000256" key="7">
    <source>
        <dbReference type="ARBA" id="ARBA00022840"/>
    </source>
</evidence>
<evidence type="ECO:0000256" key="6">
    <source>
        <dbReference type="ARBA" id="ARBA00022777"/>
    </source>
</evidence>
<keyword evidence="5" id="KW-0547">Nucleotide-binding</keyword>
<keyword evidence="3" id="KW-0597">Phosphoprotein</keyword>
<dbReference type="HOGENOM" id="CLU_000445_20_15_9"/>
<feature type="transmembrane region" description="Helical" evidence="9">
    <location>
        <begin position="147"/>
        <end position="166"/>
    </location>
</feature>
<feature type="transmembrane region" description="Helical" evidence="9">
    <location>
        <begin position="84"/>
        <end position="105"/>
    </location>
</feature>
<feature type="transmembrane region" description="Helical" evidence="9">
    <location>
        <begin position="6"/>
        <end position="25"/>
    </location>
</feature>
<dbReference type="PANTHER" id="PTHR24421">
    <property type="entry name" value="NITRATE/NITRITE SENSOR PROTEIN NARX-RELATED"/>
    <property type="match status" value="1"/>
</dbReference>
<dbReference type="AlphaFoldDB" id="D5Q5R9"/>
<evidence type="ECO:0000256" key="9">
    <source>
        <dbReference type="SAM" id="Phobius"/>
    </source>
</evidence>
<protein>
    <recommendedName>
        <fullName evidence="2">histidine kinase</fullName>
        <ecNumber evidence="2">2.7.13.3</ecNumber>
    </recommendedName>
</protein>
<comment type="catalytic activity">
    <reaction evidence="1">
        <text>ATP + protein L-histidine = ADP + protein N-phospho-L-histidine.</text>
        <dbReference type="EC" id="2.7.13.3"/>
    </reaction>
</comment>
<evidence type="ECO:0000256" key="2">
    <source>
        <dbReference type="ARBA" id="ARBA00012438"/>
    </source>
</evidence>
<dbReference type="GO" id="GO:0046983">
    <property type="term" value="F:protein dimerization activity"/>
    <property type="evidence" value="ECO:0007669"/>
    <property type="project" value="InterPro"/>
</dbReference>
<dbReference type="GO" id="GO:0005524">
    <property type="term" value="F:ATP binding"/>
    <property type="evidence" value="ECO:0007669"/>
    <property type="project" value="UniProtKB-KW"/>
</dbReference>
<keyword evidence="7" id="KW-0067">ATP-binding</keyword>
<evidence type="ECO:0000256" key="8">
    <source>
        <dbReference type="ARBA" id="ARBA00023012"/>
    </source>
</evidence>
<dbReference type="SUPFAM" id="SSF55874">
    <property type="entry name" value="ATPase domain of HSP90 chaperone/DNA topoisomerase II/histidine kinase"/>
    <property type="match status" value="1"/>
</dbReference>
<feature type="transmembrane region" description="Helical" evidence="9">
    <location>
        <begin position="125"/>
        <end position="142"/>
    </location>
</feature>
<dbReference type="InterPro" id="IPR011712">
    <property type="entry name" value="Sig_transdc_His_kin_sub3_dim/P"/>
</dbReference>
<evidence type="ECO:0000256" key="1">
    <source>
        <dbReference type="ARBA" id="ARBA00000085"/>
    </source>
</evidence>
<evidence type="ECO:0000256" key="3">
    <source>
        <dbReference type="ARBA" id="ARBA00022553"/>
    </source>
</evidence>
<feature type="transmembrane region" description="Helical" evidence="9">
    <location>
        <begin position="53"/>
        <end position="72"/>
    </location>
</feature>
<reference evidence="12" key="1">
    <citation type="submission" date="2010-05" db="EMBL/GenBank/DDBJ databases">
        <authorList>
            <person name="Qin X."/>
            <person name="Bachman B."/>
            <person name="Battles P."/>
            <person name="Bell A."/>
            <person name="Bess C."/>
            <person name="Bickham C."/>
            <person name="Chaboub L."/>
            <person name="Chen D."/>
            <person name="Coyle M."/>
            <person name="Deiros D.R."/>
            <person name="Dinh H."/>
            <person name="Forbes L."/>
            <person name="Fowler G."/>
            <person name="Francisco L."/>
            <person name="Fu Q."/>
            <person name="Gubbala S."/>
            <person name="Hale W."/>
            <person name="Han Y."/>
            <person name="Hemphill L."/>
            <person name="Highlander S.K."/>
            <person name="Hirani K."/>
            <person name="Hogues M."/>
            <person name="Jackson L."/>
            <person name="Jakkamsetti A."/>
            <person name="Javaid M."/>
            <person name="Jiang H."/>
            <person name="Korchina V."/>
            <person name="Kovar C."/>
            <person name="Lara F."/>
            <person name="Lee S."/>
            <person name="Mata R."/>
            <person name="Mathew T."/>
            <person name="Moen C."/>
            <person name="Morales K."/>
            <person name="Munidasa M."/>
            <person name="Nazareth L."/>
            <person name="Ngo R."/>
            <person name="Nguyen L."/>
            <person name="Okwuonu G."/>
            <person name="Ongeri F."/>
            <person name="Patil S."/>
            <person name="Petrosino J."/>
            <person name="Pham C."/>
            <person name="Pham P."/>
            <person name="Pu L.-L."/>
            <person name="Puazo M."/>
            <person name="Raj R."/>
            <person name="Reid J."/>
            <person name="Rouhana J."/>
            <person name="Saada N."/>
            <person name="Shang Y."/>
            <person name="Simmons D."/>
            <person name="Thornton R."/>
            <person name="Warren J."/>
            <person name="Weissenberger G."/>
            <person name="Zhang J."/>
            <person name="Zhang L."/>
            <person name="Zhou C."/>
            <person name="Zhu D."/>
            <person name="Muzny D."/>
            <person name="Worley K."/>
            <person name="Gibbs R."/>
        </authorList>
    </citation>
    <scope>NUCLEOTIDE SEQUENCE [LARGE SCALE GENOMIC DNA]</scope>
    <source>
        <strain evidence="12">NAP08</strain>
    </source>
</reference>
<dbReference type="EC" id="2.7.13.3" evidence="2"/>
<name>D5Q5R9_CLODI</name>
<dbReference type="CDD" id="cd16917">
    <property type="entry name" value="HATPase_UhpB-NarQ-NarX-like"/>
    <property type="match status" value="1"/>
</dbReference>
<dbReference type="Gene3D" id="3.30.565.10">
    <property type="entry name" value="Histidine kinase-like ATPase, C-terminal domain"/>
    <property type="match status" value="1"/>
</dbReference>
<keyword evidence="9" id="KW-0472">Membrane</keyword>
<evidence type="ECO:0000256" key="4">
    <source>
        <dbReference type="ARBA" id="ARBA00022679"/>
    </source>
</evidence>
<keyword evidence="6 12" id="KW-0418">Kinase</keyword>
<dbReference type="InterPro" id="IPR036890">
    <property type="entry name" value="HATPase_C_sf"/>
</dbReference>
<dbReference type="Proteomes" id="UP000003227">
    <property type="component" value="Unassembled WGS sequence"/>
</dbReference>
<dbReference type="GO" id="GO:0000155">
    <property type="term" value="F:phosphorelay sensor kinase activity"/>
    <property type="evidence" value="ECO:0007669"/>
    <property type="project" value="InterPro"/>
</dbReference>
<keyword evidence="9" id="KW-1133">Transmembrane helix</keyword>
<sequence length="411" mass="47541">MTLFFYDIILVFIGKVYFFGGVPLMNRKKLVAFIRYLSLFILVVSYLKNVENTLYPVIIMMILFIIIINNQVRFFSLSNENKFILISYFLELILIFILCNYTKTFNSIYFVPLILDISFLIKEKYKYILFTLVIISSLIISLDKNIYLALESSSVLLIITILSIYIENENLSKLYSQNLYDKLRISKDELKKVNADLETYASSIEELAILKERNRISREIHDSVGHSLSTTIIQLNAIEKLLKDKPLISELVHELREFVTESFQDVRRAISELKPVEYENYQSLFKIKELVKSFIKLTNINVKLTISKNTWNLSRNQSIGLYRLIQESLSNSSRHGKATEIKIFMTFNPSNFIITISDNGIGCGNIKKGNGLNSISERIYELNGKVEFDNSNNGFTIRASFPKFSGGDFFE</sequence>
<dbReference type="EMBL" id="ADNX01000052">
    <property type="protein sequence ID" value="EFH06727.1"/>
    <property type="molecule type" value="Genomic_DNA"/>
</dbReference>
<proteinExistence type="predicted"/>
<evidence type="ECO:0000259" key="10">
    <source>
        <dbReference type="Pfam" id="PF02518"/>
    </source>
</evidence>
<keyword evidence="8" id="KW-0902">Two-component regulatory system</keyword>
<evidence type="ECO:0000256" key="5">
    <source>
        <dbReference type="ARBA" id="ARBA00022741"/>
    </source>
</evidence>
<dbReference type="GO" id="GO:0016020">
    <property type="term" value="C:membrane"/>
    <property type="evidence" value="ECO:0007669"/>
    <property type="project" value="InterPro"/>
</dbReference>